<gene>
    <name evidence="2" type="ORF">QBC46DRAFT_418178</name>
</gene>
<comment type="caution">
    <text evidence="2">The sequence shown here is derived from an EMBL/GenBank/DDBJ whole genome shotgun (WGS) entry which is preliminary data.</text>
</comment>
<protein>
    <submittedName>
        <fullName evidence="2">Uncharacterized protein</fullName>
    </submittedName>
</protein>
<evidence type="ECO:0000313" key="3">
    <source>
        <dbReference type="Proteomes" id="UP001303473"/>
    </source>
</evidence>
<accession>A0AAN6S1A4</accession>
<dbReference type="Proteomes" id="UP001303473">
    <property type="component" value="Unassembled WGS sequence"/>
</dbReference>
<dbReference type="EMBL" id="MU853872">
    <property type="protein sequence ID" value="KAK3936799.1"/>
    <property type="molecule type" value="Genomic_DNA"/>
</dbReference>
<evidence type="ECO:0000313" key="2">
    <source>
        <dbReference type="EMBL" id="KAK3936799.1"/>
    </source>
</evidence>
<reference evidence="3" key="1">
    <citation type="journal article" date="2023" name="Mol. Phylogenet. Evol.">
        <title>Genome-scale phylogeny and comparative genomics of the fungal order Sordariales.</title>
        <authorList>
            <person name="Hensen N."/>
            <person name="Bonometti L."/>
            <person name="Westerberg I."/>
            <person name="Brannstrom I.O."/>
            <person name="Guillou S."/>
            <person name="Cros-Aarteil S."/>
            <person name="Calhoun S."/>
            <person name="Haridas S."/>
            <person name="Kuo A."/>
            <person name="Mondo S."/>
            <person name="Pangilinan J."/>
            <person name="Riley R."/>
            <person name="LaButti K."/>
            <person name="Andreopoulos B."/>
            <person name="Lipzen A."/>
            <person name="Chen C."/>
            <person name="Yan M."/>
            <person name="Daum C."/>
            <person name="Ng V."/>
            <person name="Clum A."/>
            <person name="Steindorff A."/>
            <person name="Ohm R.A."/>
            <person name="Martin F."/>
            <person name="Silar P."/>
            <person name="Natvig D.O."/>
            <person name="Lalanne C."/>
            <person name="Gautier V."/>
            <person name="Ament-Velasquez S.L."/>
            <person name="Kruys A."/>
            <person name="Hutchinson M.I."/>
            <person name="Powell A.J."/>
            <person name="Barry K."/>
            <person name="Miller A.N."/>
            <person name="Grigoriev I.V."/>
            <person name="Debuchy R."/>
            <person name="Gladieux P."/>
            <person name="Hiltunen Thoren M."/>
            <person name="Johannesson H."/>
        </authorList>
    </citation>
    <scope>NUCLEOTIDE SEQUENCE [LARGE SCALE GENOMIC DNA]</scope>
    <source>
        <strain evidence="3">CBS 340.73</strain>
    </source>
</reference>
<organism evidence="2 3">
    <name type="scientific">Diplogelasinospora grovesii</name>
    <dbReference type="NCBI Taxonomy" id="303347"/>
    <lineage>
        <taxon>Eukaryota</taxon>
        <taxon>Fungi</taxon>
        <taxon>Dikarya</taxon>
        <taxon>Ascomycota</taxon>
        <taxon>Pezizomycotina</taxon>
        <taxon>Sordariomycetes</taxon>
        <taxon>Sordariomycetidae</taxon>
        <taxon>Sordariales</taxon>
        <taxon>Diplogelasinosporaceae</taxon>
        <taxon>Diplogelasinospora</taxon>
    </lineage>
</organism>
<feature type="region of interest" description="Disordered" evidence="1">
    <location>
        <begin position="348"/>
        <end position="367"/>
    </location>
</feature>
<sequence length="586" mass="63249">MAHNSLPDTHIAAVAISENVYTYMQSYQGVIIECQGAMMTVKGTPKSEVVHRYQGGREDVRPEGPKLFTPLAAAYMQPNNRHVFYLDDKNILRGYHFNTSSRTFADTGLASLNVEPSASITRPRTGRRAIKMVSFSTKNNRWVQGAPDMIPVPPPPQPPVNVRDPPLYGTSLAAVPTRPGIGFVTGSDAELPVAFLQWDNFALAHSQGSEVEVIRTLNLRFAPHTALTTIDDGKGVHLFYTSSRDNLIKRVLISDGRASAAQEIARPTPRSALAAVIPQQRQTLDDVVGVVALEGMTLTRPVTAGSNPSIWATPTTKPAAGGKRTYTSPANAFLEDKIQSVKMVNRSDRLRNRKNPLPTNPPAVNASAANTLTAKPPARKPPAAKPFPNLPLCVNPAQPDLPLRVNPVEPANAIQPVNAQLALIRVAFEENFRVDAVISLAMGFCAALAGARILVTRKGISAPDTITTDDAIKIINVVFSEMLGTLYTRIWELDSSQYIYNIGSATLTVAVDNIAPDVVRSLSAGFNTLVNLSLSDDFAVAVVVLQIDILRQQMADIASKLPNSIARSHGMQGLPPCSFTSRPAPN</sequence>
<dbReference type="AlphaFoldDB" id="A0AAN6S1A4"/>
<keyword evidence="3" id="KW-1185">Reference proteome</keyword>
<name>A0AAN6S1A4_9PEZI</name>
<dbReference type="SUPFAM" id="SSF89372">
    <property type="entry name" value="Fucose-specific lectin"/>
    <property type="match status" value="1"/>
</dbReference>
<dbReference type="Gene3D" id="2.120.10.70">
    <property type="entry name" value="Fucose-specific lectin"/>
    <property type="match status" value="1"/>
</dbReference>
<evidence type="ECO:0000256" key="1">
    <source>
        <dbReference type="SAM" id="MobiDB-lite"/>
    </source>
</evidence>
<proteinExistence type="predicted"/>